<evidence type="ECO:0000313" key="3">
    <source>
        <dbReference type="Proteomes" id="UP001566132"/>
    </source>
</evidence>
<sequence length="171" mass="19804">MLRDKSGIEYTESEKDNLSRSIHEMINESGKEKRKKTKSVYIENEKKIKEQGVPIRDMWATTLQESNKENCVNVVTLESDRYEQLMFVYSISVCLICGDQCLQFVEPADTIILEEQAQDKSEKGKEDELPLENINIPSSSQPQVAGPIRSRTRRMNVQRHGLSYLEKYDKQ</sequence>
<accession>A0ABD1EQA1</accession>
<reference evidence="2 3" key="1">
    <citation type="submission" date="2024-05" db="EMBL/GenBank/DDBJ databases">
        <title>Genetic variation in Jamaican populations of the coffee berry borer (Hypothenemus hampei).</title>
        <authorList>
            <person name="Errbii M."/>
            <person name="Myrie A."/>
        </authorList>
    </citation>
    <scope>NUCLEOTIDE SEQUENCE [LARGE SCALE GENOMIC DNA]</scope>
    <source>
        <strain evidence="2">JA-Hopewell-2020-01-JO</strain>
        <tissue evidence="2">Whole body</tissue>
    </source>
</reference>
<gene>
    <name evidence="2" type="ORF">ABEB36_006252</name>
</gene>
<organism evidence="2 3">
    <name type="scientific">Hypothenemus hampei</name>
    <name type="common">Coffee berry borer</name>
    <dbReference type="NCBI Taxonomy" id="57062"/>
    <lineage>
        <taxon>Eukaryota</taxon>
        <taxon>Metazoa</taxon>
        <taxon>Ecdysozoa</taxon>
        <taxon>Arthropoda</taxon>
        <taxon>Hexapoda</taxon>
        <taxon>Insecta</taxon>
        <taxon>Pterygota</taxon>
        <taxon>Neoptera</taxon>
        <taxon>Endopterygota</taxon>
        <taxon>Coleoptera</taxon>
        <taxon>Polyphaga</taxon>
        <taxon>Cucujiformia</taxon>
        <taxon>Curculionidae</taxon>
        <taxon>Scolytinae</taxon>
        <taxon>Hypothenemus</taxon>
    </lineage>
</organism>
<proteinExistence type="predicted"/>
<dbReference type="EMBL" id="JBDJPC010000005">
    <property type="protein sequence ID" value="KAL1500810.1"/>
    <property type="molecule type" value="Genomic_DNA"/>
</dbReference>
<evidence type="ECO:0000313" key="2">
    <source>
        <dbReference type="EMBL" id="KAL1500810.1"/>
    </source>
</evidence>
<feature type="compositionally biased region" description="Basic and acidic residues" evidence="1">
    <location>
        <begin position="117"/>
        <end position="128"/>
    </location>
</feature>
<dbReference type="Proteomes" id="UP001566132">
    <property type="component" value="Unassembled WGS sequence"/>
</dbReference>
<feature type="region of interest" description="Disordered" evidence="1">
    <location>
        <begin position="117"/>
        <end position="171"/>
    </location>
</feature>
<keyword evidence="3" id="KW-1185">Reference proteome</keyword>
<comment type="caution">
    <text evidence="2">The sequence shown here is derived from an EMBL/GenBank/DDBJ whole genome shotgun (WGS) entry which is preliminary data.</text>
</comment>
<dbReference type="AlphaFoldDB" id="A0ABD1EQA1"/>
<name>A0ABD1EQA1_HYPHA</name>
<protein>
    <submittedName>
        <fullName evidence="2">Uncharacterized protein</fullName>
    </submittedName>
</protein>
<evidence type="ECO:0000256" key="1">
    <source>
        <dbReference type="SAM" id="MobiDB-lite"/>
    </source>
</evidence>